<gene>
    <name evidence="1" type="ORF">RHMOL_Rhmol04G0077800</name>
</gene>
<sequence>MGRPSKCGQLCDLEECLGLNLPTKFALFIWKVLHRILPVRQVLIRRGIGMNALCPVCGLEEESIEHLFFMCETARRFWRASNLGLDFSIGNPLPFNVWFNQWWKGAPNKSIVVESIITMWSIWCNRNNLAFGRTQDPLQQSLAEAYRTLRLVERAMSGYGLKDGIRGPWGAGAGCGKQRVVLKSNLGEVNDAIRLPVDGAWDKNSWEGAVAWCSVGADGAVRNEGRREVFASSVLLAEALVVWNALVWAFERGWLSVEICSDCLVLVQGFQRTSRVHPLVRIILSDVVHLACRFNYVVVSKVPRTEVRAAHAIAKDVNFQV</sequence>
<accession>A0ACC0NZ87</accession>
<evidence type="ECO:0000313" key="1">
    <source>
        <dbReference type="EMBL" id="KAI8558271.1"/>
    </source>
</evidence>
<organism evidence="1 2">
    <name type="scientific">Rhododendron molle</name>
    <name type="common">Chinese azalea</name>
    <name type="synonym">Azalea mollis</name>
    <dbReference type="NCBI Taxonomy" id="49168"/>
    <lineage>
        <taxon>Eukaryota</taxon>
        <taxon>Viridiplantae</taxon>
        <taxon>Streptophyta</taxon>
        <taxon>Embryophyta</taxon>
        <taxon>Tracheophyta</taxon>
        <taxon>Spermatophyta</taxon>
        <taxon>Magnoliopsida</taxon>
        <taxon>eudicotyledons</taxon>
        <taxon>Gunneridae</taxon>
        <taxon>Pentapetalae</taxon>
        <taxon>asterids</taxon>
        <taxon>Ericales</taxon>
        <taxon>Ericaceae</taxon>
        <taxon>Ericoideae</taxon>
        <taxon>Rhodoreae</taxon>
        <taxon>Rhododendron</taxon>
    </lineage>
</organism>
<reference evidence="1" key="1">
    <citation type="submission" date="2022-02" db="EMBL/GenBank/DDBJ databases">
        <title>Plant Genome Project.</title>
        <authorList>
            <person name="Zhang R.-G."/>
        </authorList>
    </citation>
    <scope>NUCLEOTIDE SEQUENCE</scope>
    <source>
        <strain evidence="1">AT1</strain>
    </source>
</reference>
<dbReference type="EMBL" id="CM046391">
    <property type="protein sequence ID" value="KAI8558271.1"/>
    <property type="molecule type" value="Genomic_DNA"/>
</dbReference>
<comment type="caution">
    <text evidence="1">The sequence shown here is derived from an EMBL/GenBank/DDBJ whole genome shotgun (WGS) entry which is preliminary data.</text>
</comment>
<keyword evidence="2" id="KW-1185">Reference proteome</keyword>
<name>A0ACC0NZ87_RHOML</name>
<protein>
    <submittedName>
        <fullName evidence="1">Uncharacterized protein</fullName>
    </submittedName>
</protein>
<evidence type="ECO:0000313" key="2">
    <source>
        <dbReference type="Proteomes" id="UP001062846"/>
    </source>
</evidence>
<dbReference type="Proteomes" id="UP001062846">
    <property type="component" value="Chromosome 4"/>
</dbReference>
<proteinExistence type="predicted"/>